<name>A0A918QAJ7_9CAUL</name>
<keyword evidence="5 11" id="KW-0812">Transmembrane</keyword>
<dbReference type="Pfam" id="PF00593">
    <property type="entry name" value="TonB_dep_Rec_b-barrel"/>
    <property type="match status" value="1"/>
</dbReference>
<feature type="domain" description="TonB-dependent receptor plug" evidence="15">
    <location>
        <begin position="48"/>
        <end position="155"/>
    </location>
</feature>
<dbReference type="Proteomes" id="UP000662572">
    <property type="component" value="Unassembled WGS sequence"/>
</dbReference>
<keyword evidence="3 11" id="KW-1134">Transmembrane beta strand</keyword>
<organism evidence="16 17">
    <name type="scientific">Asticcacaulis endophyticus</name>
    <dbReference type="NCBI Taxonomy" id="1395890"/>
    <lineage>
        <taxon>Bacteria</taxon>
        <taxon>Pseudomonadati</taxon>
        <taxon>Pseudomonadota</taxon>
        <taxon>Alphaproteobacteria</taxon>
        <taxon>Caulobacterales</taxon>
        <taxon>Caulobacteraceae</taxon>
        <taxon>Asticcacaulis</taxon>
    </lineage>
</organism>
<dbReference type="EMBL" id="BMZB01000004">
    <property type="protein sequence ID" value="GGZ39104.1"/>
    <property type="molecule type" value="Genomic_DNA"/>
</dbReference>
<reference evidence="16" key="2">
    <citation type="submission" date="2020-09" db="EMBL/GenBank/DDBJ databases">
        <authorList>
            <person name="Sun Q."/>
            <person name="Kim S."/>
        </authorList>
    </citation>
    <scope>NUCLEOTIDE SEQUENCE</scope>
    <source>
        <strain evidence="16">KCTC 32296</strain>
    </source>
</reference>
<dbReference type="RefSeq" id="WP_189487468.1">
    <property type="nucleotide sequence ID" value="NZ_BMZB01000004.1"/>
</dbReference>
<evidence type="ECO:0000256" key="2">
    <source>
        <dbReference type="ARBA" id="ARBA00022448"/>
    </source>
</evidence>
<dbReference type="AlphaFoldDB" id="A0A918QAJ7"/>
<evidence type="ECO:0000256" key="5">
    <source>
        <dbReference type="ARBA" id="ARBA00022692"/>
    </source>
</evidence>
<dbReference type="Pfam" id="PF07715">
    <property type="entry name" value="Plug"/>
    <property type="match status" value="1"/>
</dbReference>
<comment type="subcellular location">
    <subcellularLocation>
        <location evidence="1 11">Cell outer membrane</location>
        <topology evidence="1 11">Multi-pass membrane protein</topology>
    </subcellularLocation>
</comment>
<evidence type="ECO:0000256" key="6">
    <source>
        <dbReference type="ARBA" id="ARBA00023004"/>
    </source>
</evidence>
<evidence type="ECO:0000259" key="15">
    <source>
        <dbReference type="Pfam" id="PF07715"/>
    </source>
</evidence>
<evidence type="ECO:0000256" key="9">
    <source>
        <dbReference type="ARBA" id="ARBA00023136"/>
    </source>
</evidence>
<dbReference type="InterPro" id="IPR000531">
    <property type="entry name" value="Beta-barrel_TonB"/>
</dbReference>
<dbReference type="SUPFAM" id="SSF56935">
    <property type="entry name" value="Porins"/>
    <property type="match status" value="1"/>
</dbReference>
<evidence type="ECO:0000256" key="8">
    <source>
        <dbReference type="ARBA" id="ARBA00023077"/>
    </source>
</evidence>
<keyword evidence="7" id="KW-0406">Ion transport</keyword>
<reference evidence="16" key="1">
    <citation type="journal article" date="2014" name="Int. J. Syst. Evol. Microbiol.">
        <title>Complete genome sequence of Corynebacterium casei LMG S-19264T (=DSM 44701T), isolated from a smear-ripened cheese.</title>
        <authorList>
            <consortium name="US DOE Joint Genome Institute (JGI-PGF)"/>
            <person name="Walter F."/>
            <person name="Albersmeier A."/>
            <person name="Kalinowski J."/>
            <person name="Ruckert C."/>
        </authorList>
    </citation>
    <scope>NUCLEOTIDE SEQUENCE</scope>
    <source>
        <strain evidence="16">KCTC 32296</strain>
    </source>
</reference>
<evidence type="ECO:0000256" key="11">
    <source>
        <dbReference type="PROSITE-ProRule" id="PRU01360"/>
    </source>
</evidence>
<dbReference type="Gene3D" id="2.170.130.10">
    <property type="entry name" value="TonB-dependent receptor, plug domain"/>
    <property type="match status" value="1"/>
</dbReference>
<comment type="similarity">
    <text evidence="11 12">Belongs to the TonB-dependent receptor family.</text>
</comment>
<comment type="caution">
    <text evidence="16">The sequence shown here is derived from an EMBL/GenBank/DDBJ whole genome shotgun (WGS) entry which is preliminary data.</text>
</comment>
<evidence type="ECO:0000256" key="4">
    <source>
        <dbReference type="ARBA" id="ARBA00022496"/>
    </source>
</evidence>
<evidence type="ECO:0000256" key="1">
    <source>
        <dbReference type="ARBA" id="ARBA00004571"/>
    </source>
</evidence>
<evidence type="ECO:0000313" key="16">
    <source>
        <dbReference type="EMBL" id="GGZ39104.1"/>
    </source>
</evidence>
<dbReference type="InterPro" id="IPR039426">
    <property type="entry name" value="TonB-dep_rcpt-like"/>
</dbReference>
<protein>
    <submittedName>
        <fullName evidence="16">TonB-dependent receptor</fullName>
    </submittedName>
</protein>
<dbReference type="InterPro" id="IPR012910">
    <property type="entry name" value="Plug_dom"/>
</dbReference>
<keyword evidence="2 11" id="KW-0813">Transport</keyword>
<feature type="domain" description="TonB-dependent receptor-like beta-barrel" evidence="14">
    <location>
        <begin position="253"/>
        <end position="723"/>
    </location>
</feature>
<evidence type="ECO:0000256" key="12">
    <source>
        <dbReference type="RuleBase" id="RU003357"/>
    </source>
</evidence>
<accession>A0A918QAJ7</accession>
<dbReference type="InterPro" id="IPR036942">
    <property type="entry name" value="Beta-barrel_TonB_sf"/>
</dbReference>
<dbReference type="PROSITE" id="PS52016">
    <property type="entry name" value="TONB_DEPENDENT_REC_3"/>
    <property type="match status" value="1"/>
</dbReference>
<evidence type="ECO:0000256" key="7">
    <source>
        <dbReference type="ARBA" id="ARBA00023065"/>
    </source>
</evidence>
<evidence type="ECO:0000256" key="10">
    <source>
        <dbReference type="ARBA" id="ARBA00023237"/>
    </source>
</evidence>
<keyword evidence="8 12" id="KW-0798">TonB box</keyword>
<evidence type="ECO:0000256" key="13">
    <source>
        <dbReference type="SAM" id="SignalP"/>
    </source>
</evidence>
<feature type="chain" id="PRO_5036697350" evidence="13">
    <location>
        <begin position="23"/>
        <end position="755"/>
    </location>
</feature>
<keyword evidence="9 11" id="KW-0472">Membrane</keyword>
<dbReference type="GO" id="GO:0009279">
    <property type="term" value="C:cell outer membrane"/>
    <property type="evidence" value="ECO:0007669"/>
    <property type="project" value="UniProtKB-SubCell"/>
</dbReference>
<dbReference type="InterPro" id="IPR037066">
    <property type="entry name" value="Plug_dom_sf"/>
</dbReference>
<keyword evidence="13" id="KW-0732">Signal</keyword>
<sequence length="755" mass="83010">MKLSLVSAVNLIALLSYLPAQADAPLGPDDADAVTEVVVTGEKTRRSLQNTQSSVAVTTTKKIQDENIQNFYDVVQRTANMSETYGPTGFTIRGISNLNVSGGGAGSLATIYVDGAALPERAVYSGPLEMWDVGQIEIFRGPQSTLQGKNALAGAVIIRSKDPTFNYEYKMQALVSDQGDRNISAAVGGPLIEDQVAFRLSADNRHSDGYIYNTTRHTQENPVKNLNLRGKLLFRPKAVDGLEVIATYAHNKFDSGYLFTYARTDVPDYYDNRINTSNYPNTNTTKTDIFTVEASYEISDRLTLSGVVSHNKFDTTMSYDQDSTEQDISYGTQAQLAKTWSQEARLNYRSERFTGLLGLYHSKRDSDADMTSLTNVTTPVPTIIGGLMLSGLDQGTATFIANLYAQALPVIPVDVTSQSPETVENTAVFADGSWHISPKLSVLGGLRYDREEYGVGTTQVAIFAGTLPNPANYPAEIQPAISGINALVIGQVSGANSDTALQTRTFEAWLPKLGVKYDFTDAMSLSFIAQRGYRSGGSVINQARSTVVAYDPEYTTNYEFSWRSAWLDNSLTVNANTYYIDWTDQQVNVNMGLNEFDYETKNAGKSHLYGFEVEVAQRLTSNFDWYGSVGYSKTEFDEFSVDQGSLVTDFSGKEFMYAPRWTVSAGGTWRGDNGLFANLNASYRAENYQGVDNDLKVKARTLINTKLGYDAGAWAAYIYANNLLDEKYSQYDRPDDGISLLGAPRTVGIILEANF</sequence>
<evidence type="ECO:0000259" key="14">
    <source>
        <dbReference type="Pfam" id="PF00593"/>
    </source>
</evidence>
<keyword evidence="16" id="KW-0675">Receptor</keyword>
<keyword evidence="6" id="KW-0408">Iron</keyword>
<keyword evidence="10 11" id="KW-0998">Cell outer membrane</keyword>
<evidence type="ECO:0000256" key="3">
    <source>
        <dbReference type="ARBA" id="ARBA00022452"/>
    </source>
</evidence>
<proteinExistence type="inferred from homology"/>
<dbReference type="Gene3D" id="2.40.170.20">
    <property type="entry name" value="TonB-dependent receptor, beta-barrel domain"/>
    <property type="match status" value="1"/>
</dbReference>
<dbReference type="PANTHER" id="PTHR32552">
    <property type="entry name" value="FERRICHROME IRON RECEPTOR-RELATED"/>
    <property type="match status" value="1"/>
</dbReference>
<evidence type="ECO:0000313" key="17">
    <source>
        <dbReference type="Proteomes" id="UP000662572"/>
    </source>
</evidence>
<gene>
    <name evidence="16" type="ORF">GCM10011273_26890</name>
</gene>
<keyword evidence="4" id="KW-0410">Iron transport</keyword>
<dbReference type="PANTHER" id="PTHR32552:SF81">
    <property type="entry name" value="TONB-DEPENDENT OUTER MEMBRANE RECEPTOR"/>
    <property type="match status" value="1"/>
</dbReference>
<feature type="signal peptide" evidence="13">
    <location>
        <begin position="1"/>
        <end position="22"/>
    </location>
</feature>
<dbReference type="GO" id="GO:0006826">
    <property type="term" value="P:iron ion transport"/>
    <property type="evidence" value="ECO:0007669"/>
    <property type="project" value="UniProtKB-KW"/>
</dbReference>
<keyword evidence="17" id="KW-1185">Reference proteome</keyword>